<proteinExistence type="predicted"/>
<dbReference type="PANTHER" id="PTHR46254:SF12">
    <property type="entry name" value="RNA BINDING MOTIF SINGLE STRANDED INTERACTING PROTEIN 2"/>
    <property type="match status" value="1"/>
</dbReference>
<dbReference type="AlphaFoldDB" id="A0A8I5N2K0"/>
<dbReference type="PANTHER" id="PTHR46254">
    <property type="entry name" value="PROTEIN GVQW1-RELATED"/>
    <property type="match status" value="1"/>
</dbReference>
<keyword evidence="2" id="KW-1185">Reference proteome</keyword>
<sequence length="141" mass="15985">MSSDGNIPIFLLNTYRMESCSVTRLEYSSMISLQPLPPRFKRYPCLNLPSSWEYRHVSRRPANFLYFSRDEVLPCWPGWSRSPDLVIPPASASQSAGITGVSHCAWPVFYDSNQKAHFEARGRAHCYTNLLLGDAGIGVHY</sequence>
<reference evidence="1" key="2">
    <citation type="submission" date="2025-08" db="UniProtKB">
        <authorList>
            <consortium name="Ensembl"/>
        </authorList>
    </citation>
    <scope>IDENTIFICATION</scope>
</reference>
<evidence type="ECO:0000313" key="2">
    <source>
        <dbReference type="Proteomes" id="UP000028761"/>
    </source>
</evidence>
<dbReference type="GeneTree" id="ENSGT00940000161627"/>
<reference evidence="1 2" key="1">
    <citation type="submission" date="2012-03" db="EMBL/GenBank/DDBJ databases">
        <title>Whole Genome Assembly of Papio anubis.</title>
        <authorList>
            <person name="Liu Y.L."/>
            <person name="Abraham K.A."/>
            <person name="Akbar H.A."/>
            <person name="Ali S.A."/>
            <person name="Anosike U.A."/>
            <person name="Aqrawi P.A."/>
            <person name="Arias F.A."/>
            <person name="Attaway T.A."/>
            <person name="Awwad R.A."/>
            <person name="Babu C.B."/>
            <person name="Bandaranaike D.B."/>
            <person name="Battles P.B."/>
            <person name="Bell A.B."/>
            <person name="Beltran B.B."/>
            <person name="Berhane-Mersha D.B."/>
            <person name="Bess C.B."/>
            <person name="Bickham C.B."/>
            <person name="Bolden T.B."/>
            <person name="Carter K.C."/>
            <person name="Chau D.C."/>
            <person name="Chavez A.C."/>
            <person name="Clerc-Blankenburg K.C."/>
            <person name="Coyle M.C."/>
            <person name="Dao M.D."/>
            <person name="Davila M.L.D."/>
            <person name="Davy-Carroll L.D."/>
            <person name="Denson S.D."/>
            <person name="Dinh H.D."/>
            <person name="Fernandez S.F."/>
            <person name="Fernando P.F."/>
            <person name="Forbes L.F."/>
            <person name="Francis C.F."/>
            <person name="Francisco L.F."/>
            <person name="Fu Q.F."/>
            <person name="Garcia-Iii R.G."/>
            <person name="Garrett T.G."/>
            <person name="Gross S.G."/>
            <person name="Gubbala S.G."/>
            <person name="Hirani K.H."/>
            <person name="Hogues M.H."/>
            <person name="Hollins B.H."/>
            <person name="Jackson L.J."/>
            <person name="Javaid M.J."/>
            <person name="Jhangiani S.J."/>
            <person name="Johnson A.J."/>
            <person name="Johnson B.J."/>
            <person name="Jones J.J."/>
            <person name="Joshi V.J."/>
            <person name="Kalu J.K."/>
            <person name="Khan N.K."/>
            <person name="Korchina V.K."/>
            <person name="Kovar C.K."/>
            <person name="Lago L.L."/>
            <person name="Lara F.L."/>
            <person name="Le T.-K.L."/>
            <person name="Lee S.L."/>
            <person name="Legall-Iii F.L."/>
            <person name="Lemon S.L."/>
            <person name="Liu J.L."/>
            <person name="Liu Y.-S.L."/>
            <person name="Liyanage D.L."/>
            <person name="Lopez J.L."/>
            <person name="Lorensuhewa L.L."/>
            <person name="Mata R.M."/>
            <person name="Mathew T.M."/>
            <person name="Mercado C.M."/>
            <person name="Mercado I.M."/>
            <person name="Morales K.M."/>
            <person name="Morgan M.M."/>
            <person name="Munidasa M.M."/>
            <person name="Ngo D.N."/>
            <person name="Nguyen L.N."/>
            <person name="Nguyen T.N."/>
            <person name="Nguyen N.N."/>
            <person name="Obregon M.O."/>
            <person name="Okwuonu G.O."/>
            <person name="Ongeri F.O."/>
            <person name="Onwere C.O."/>
            <person name="Osifeso I.O."/>
            <person name="Parra A.P."/>
            <person name="Patil S.P."/>
            <person name="Perez A.P."/>
            <person name="Perez Y.P."/>
            <person name="Pham C.P."/>
            <person name="Pu L.-L.P."/>
            <person name="Puazo M.P."/>
            <person name="Quiroz J.Q."/>
            <person name="Rouhana J.R."/>
            <person name="Ruiz M.R."/>
            <person name="Ruiz S.-J.R."/>
            <person name="Saada N.S."/>
            <person name="Santibanez J.S."/>
            <person name="Scheel M.S."/>
            <person name="Schneider B.S."/>
            <person name="Simmons D.S."/>
            <person name="Sisson I.S."/>
            <person name="Tang L.-Y.T."/>
            <person name="Thornton R.T."/>
            <person name="Tisius J.T."/>
            <person name="Toledanes G.T."/>
            <person name="Trejos Z.T."/>
            <person name="Usmani K.U."/>
            <person name="Varghese R.V."/>
            <person name="Vattathil S.V."/>
            <person name="Vee V.V."/>
            <person name="Walker D.W."/>
            <person name="Weissenberger G.W."/>
            <person name="White C.W."/>
            <person name="Williams A.W."/>
            <person name="Woodworth J.W."/>
            <person name="Wright R.W."/>
            <person name="Zhu Y.Z."/>
            <person name="Han Y.H."/>
            <person name="Newsham I.N."/>
            <person name="Nazareth L.N."/>
            <person name="Worley K.W."/>
            <person name="Muzny D.M."/>
            <person name="Rogers J.R."/>
            <person name="Gibbs R.G."/>
        </authorList>
    </citation>
    <scope>NUCLEOTIDE SEQUENCE [LARGE SCALE GENOMIC DNA]</scope>
</reference>
<reference evidence="1" key="3">
    <citation type="submission" date="2025-09" db="UniProtKB">
        <authorList>
            <consortium name="Ensembl"/>
        </authorList>
    </citation>
    <scope>IDENTIFICATION</scope>
</reference>
<name>A0A8I5N2K0_PAPAN</name>
<organism evidence="1 2">
    <name type="scientific">Papio anubis</name>
    <name type="common">Olive baboon</name>
    <dbReference type="NCBI Taxonomy" id="9555"/>
    <lineage>
        <taxon>Eukaryota</taxon>
        <taxon>Metazoa</taxon>
        <taxon>Chordata</taxon>
        <taxon>Craniata</taxon>
        <taxon>Vertebrata</taxon>
        <taxon>Euteleostomi</taxon>
        <taxon>Mammalia</taxon>
        <taxon>Eutheria</taxon>
        <taxon>Euarchontoglires</taxon>
        <taxon>Primates</taxon>
        <taxon>Haplorrhini</taxon>
        <taxon>Catarrhini</taxon>
        <taxon>Cercopithecidae</taxon>
        <taxon>Cercopithecinae</taxon>
        <taxon>Papio</taxon>
    </lineage>
</organism>
<evidence type="ECO:0000313" key="1">
    <source>
        <dbReference type="Ensembl" id="ENSPANP00000050072.1"/>
    </source>
</evidence>
<protein>
    <submittedName>
        <fullName evidence="1">Uncharacterized protein</fullName>
    </submittedName>
</protein>
<accession>A0A8I5N2K0</accession>
<dbReference type="Ensembl" id="ENSPANT00000080849.1">
    <property type="protein sequence ID" value="ENSPANP00000050072.1"/>
    <property type="gene ID" value="ENSPANG00000050207.1"/>
</dbReference>
<dbReference type="Proteomes" id="UP000028761">
    <property type="component" value="Chromosome 19"/>
</dbReference>